<proteinExistence type="predicted"/>
<reference evidence="3 4" key="1">
    <citation type="submission" date="2018-04" db="EMBL/GenBank/DDBJ databases">
        <title>Novel actinobacteria from marine sediment.</title>
        <authorList>
            <person name="Ng Z.Y."/>
            <person name="Tan G.Y.A."/>
        </authorList>
    </citation>
    <scope>NUCLEOTIDE SEQUENCE [LARGE SCALE GENOMIC DNA]</scope>
    <source>
        <strain evidence="3 4">TPS81</strain>
    </source>
</reference>
<evidence type="ECO:0000256" key="2">
    <source>
        <dbReference type="SAM" id="Phobius"/>
    </source>
</evidence>
<protein>
    <submittedName>
        <fullName evidence="3">Uncharacterized protein</fullName>
    </submittedName>
</protein>
<dbReference type="Proteomes" id="UP000253318">
    <property type="component" value="Unassembled WGS sequence"/>
</dbReference>
<gene>
    <name evidence="3" type="ORF">DEF24_25710</name>
</gene>
<evidence type="ECO:0000313" key="3">
    <source>
        <dbReference type="EMBL" id="RCV48984.1"/>
    </source>
</evidence>
<feature type="compositionally biased region" description="Low complexity" evidence="1">
    <location>
        <begin position="140"/>
        <end position="176"/>
    </location>
</feature>
<keyword evidence="4" id="KW-1185">Reference proteome</keyword>
<comment type="caution">
    <text evidence="3">The sequence shown here is derived from an EMBL/GenBank/DDBJ whole genome shotgun (WGS) entry which is preliminary data.</text>
</comment>
<keyword evidence="2" id="KW-1133">Transmembrane helix</keyword>
<feature type="region of interest" description="Disordered" evidence="1">
    <location>
        <begin position="137"/>
        <end position="190"/>
    </location>
</feature>
<evidence type="ECO:0000313" key="4">
    <source>
        <dbReference type="Proteomes" id="UP000253318"/>
    </source>
</evidence>
<sequence>MGAFLSALPQWLQLGVWGLGLISSASLTAIFGAKSYVSFQTDRSKRALLTGETPKRAKYFPGTGKPIADVDLVPQADINEIQRQIDKLKTAVRPAERDLERVKKHTGELGTLASRLGERSTAYDRIDTALDDILKAATEGQEASKSSSGQEASKSSSGQEASKSSSLTPAQRAARQQQRRKGGRRRQGAP</sequence>
<name>A0A368SYA4_9ACTN</name>
<accession>A0A368SYA4</accession>
<keyword evidence="2" id="KW-0472">Membrane</keyword>
<dbReference type="EMBL" id="QEIN01000355">
    <property type="protein sequence ID" value="RCV48984.1"/>
    <property type="molecule type" value="Genomic_DNA"/>
</dbReference>
<evidence type="ECO:0000256" key="1">
    <source>
        <dbReference type="SAM" id="MobiDB-lite"/>
    </source>
</evidence>
<keyword evidence="2" id="KW-0812">Transmembrane</keyword>
<organism evidence="3 4">
    <name type="scientific">Marinitenerispora sediminis</name>
    <dbReference type="NCBI Taxonomy" id="1931232"/>
    <lineage>
        <taxon>Bacteria</taxon>
        <taxon>Bacillati</taxon>
        <taxon>Actinomycetota</taxon>
        <taxon>Actinomycetes</taxon>
        <taxon>Streptosporangiales</taxon>
        <taxon>Nocardiopsidaceae</taxon>
        <taxon>Marinitenerispora</taxon>
    </lineage>
</organism>
<feature type="transmembrane region" description="Helical" evidence="2">
    <location>
        <begin position="14"/>
        <end position="37"/>
    </location>
</feature>
<dbReference type="RefSeq" id="WP_114399958.1">
    <property type="nucleotide sequence ID" value="NZ_QEIM01000167.1"/>
</dbReference>
<dbReference type="AlphaFoldDB" id="A0A368SYA4"/>
<feature type="compositionally biased region" description="Basic residues" evidence="1">
    <location>
        <begin position="177"/>
        <end position="190"/>
    </location>
</feature>